<evidence type="ECO:0000313" key="2">
    <source>
        <dbReference type="EMBL" id="VAW52268.1"/>
    </source>
</evidence>
<feature type="domain" description="Transposase DDE" evidence="1">
    <location>
        <begin position="28"/>
        <end position="452"/>
    </location>
</feature>
<dbReference type="EMBL" id="UOFD01000044">
    <property type="protein sequence ID" value="VAW52268.1"/>
    <property type="molecule type" value="Genomic_DNA"/>
</dbReference>
<protein>
    <recommendedName>
        <fullName evidence="1">Transposase DDE domain-containing protein</fullName>
    </recommendedName>
</protein>
<gene>
    <name evidence="2" type="ORF">MNBD_GAMMA06-203</name>
</gene>
<dbReference type="NCBIfam" id="NF033539">
    <property type="entry name" value="transpos_IS1380"/>
    <property type="match status" value="1"/>
</dbReference>
<reference evidence="2" key="1">
    <citation type="submission" date="2018-06" db="EMBL/GenBank/DDBJ databases">
        <authorList>
            <person name="Zhirakovskaya E."/>
        </authorList>
    </citation>
    <scope>NUCLEOTIDE SEQUENCE</scope>
</reference>
<evidence type="ECO:0000259" key="1">
    <source>
        <dbReference type="Pfam" id="PF13701"/>
    </source>
</evidence>
<organism evidence="2">
    <name type="scientific">hydrothermal vent metagenome</name>
    <dbReference type="NCBI Taxonomy" id="652676"/>
    <lineage>
        <taxon>unclassified sequences</taxon>
        <taxon>metagenomes</taxon>
        <taxon>ecological metagenomes</taxon>
    </lineage>
</organism>
<dbReference type="Pfam" id="PF13701">
    <property type="entry name" value="DDE_Tnp_1_4"/>
    <property type="match status" value="1"/>
</dbReference>
<name>A0A3B0W8K3_9ZZZZ</name>
<dbReference type="InterPro" id="IPR047960">
    <property type="entry name" value="Transpos_IS1380"/>
</dbReference>
<accession>A0A3B0W8K3</accession>
<dbReference type="InterPro" id="IPR025668">
    <property type="entry name" value="Tnp_DDE_dom"/>
</dbReference>
<sequence length="459" mass="52027">MVSDKTDQHPMGEQPELMNIVAHKLTTTNDQLTSRAGLLAIAQVMESINLSERIDKYFALPKSNRGFKPSVFIETLILMQHEGNFHLDDVRHINDDEALRAVLSLDKIPQASSLGNWLRRMGNDNQSFAAWNDVNKAVLKVALHQRKGITLDIDATEVIANKADAQWTYKNNKGYMPMVGHVAQTGQVVAADFRTGNAAPARENLAFIQQCEKALPDGCYVQSLRIDAAGYQKKIIEYCDEKAIKYAIRAKTSGAIKEQIAVLSETDWQPLQDKQGEPVTGQDTYCMAHWISDYEKSFTLVIQRKRISGQAELDLDREDTGEQIHSQGYIYRCIATNQDDWNNSRIIHWYNQRAEDSENRIKELKLDFGGDTLPCSDFNANALYFLISALSFNLFALMRQLLPEALASHRAMTIRWRLYAIAAKVVKTGRQLYVKLQAKHQTLLEQVLAALRWFDPPPI</sequence>
<proteinExistence type="predicted"/>
<dbReference type="AlphaFoldDB" id="A0A3B0W8K3"/>